<keyword evidence="2" id="KW-1185">Reference proteome</keyword>
<gene>
    <name evidence="1" type="ORF">AVL62_01140</name>
</gene>
<sequence length="155" mass="16703">MVEVKVTHEGSGAVFEAPDGWQVEDTGRPEVLVVLEPEPADGTVRANLVLTAVDTGGRSFRDWQNGTEALLPQELSDYLVLDLHADEVDGRPAGSRLAHHVDAEGRALVLEQRFTEADGLGLTLTATVDVLRYPLMAEELSACCASLRLPRGASR</sequence>
<name>A0A0W8I5D5_9MICO</name>
<evidence type="ECO:0000313" key="1">
    <source>
        <dbReference type="EMBL" id="KUG53435.1"/>
    </source>
</evidence>
<dbReference type="AlphaFoldDB" id="A0A0W8I5D5"/>
<dbReference type="EMBL" id="LQBL01000028">
    <property type="protein sequence ID" value="KUG53435.1"/>
    <property type="molecule type" value="Genomic_DNA"/>
</dbReference>
<reference evidence="1 2" key="1">
    <citation type="submission" date="2015-12" db="EMBL/GenBank/DDBJ databases">
        <title>Serinicoccus chungangenesis strain CD08_5 genome sequencing and assembly.</title>
        <authorList>
            <person name="Chander A.M."/>
            <person name="Kaur G."/>
            <person name="Nair G.R."/>
            <person name="Dhawan D.K."/>
            <person name="Kochhar R.K."/>
            <person name="Mayilraj S."/>
            <person name="Bhadada S.K."/>
        </authorList>
    </citation>
    <scope>NUCLEOTIDE SEQUENCE [LARGE SCALE GENOMIC DNA]</scope>
    <source>
        <strain evidence="1 2">CD08_5</strain>
    </source>
</reference>
<dbReference type="STRING" id="767452.AVL62_01140"/>
<dbReference type="Gene3D" id="3.40.1000.10">
    <property type="entry name" value="Mog1/PsbP, alpha/beta/alpha sandwich"/>
    <property type="match status" value="1"/>
</dbReference>
<dbReference type="Proteomes" id="UP000054837">
    <property type="component" value="Unassembled WGS sequence"/>
</dbReference>
<accession>A0A0W8I5D5</accession>
<proteinExistence type="predicted"/>
<protein>
    <submittedName>
        <fullName evidence="1">Uncharacterized protein</fullName>
    </submittedName>
</protein>
<evidence type="ECO:0000313" key="2">
    <source>
        <dbReference type="Proteomes" id="UP000054837"/>
    </source>
</evidence>
<comment type="caution">
    <text evidence="1">The sequence shown here is derived from an EMBL/GenBank/DDBJ whole genome shotgun (WGS) entry which is preliminary data.</text>
</comment>
<organism evidence="1 2">
    <name type="scientific">Serinicoccus chungangensis</name>
    <dbReference type="NCBI Taxonomy" id="767452"/>
    <lineage>
        <taxon>Bacteria</taxon>
        <taxon>Bacillati</taxon>
        <taxon>Actinomycetota</taxon>
        <taxon>Actinomycetes</taxon>
        <taxon>Micrococcales</taxon>
        <taxon>Ornithinimicrobiaceae</taxon>
        <taxon>Serinicoccus</taxon>
    </lineage>
</organism>